<evidence type="ECO:0000313" key="2">
    <source>
        <dbReference type="EMBL" id="KEQ17069.1"/>
    </source>
</evidence>
<protein>
    <recommendedName>
        <fullName evidence="4">Calcium-dependent cell adhesion molecule N-terminal domain-containing protein</fullName>
    </recommendedName>
</protein>
<evidence type="ECO:0008006" key="4">
    <source>
        <dbReference type="Google" id="ProtNLM"/>
    </source>
</evidence>
<organism evidence="2 3">
    <name type="scientific">Endozoicomonas numazuensis</name>
    <dbReference type="NCBI Taxonomy" id="1137799"/>
    <lineage>
        <taxon>Bacteria</taxon>
        <taxon>Pseudomonadati</taxon>
        <taxon>Pseudomonadota</taxon>
        <taxon>Gammaproteobacteria</taxon>
        <taxon>Oceanospirillales</taxon>
        <taxon>Endozoicomonadaceae</taxon>
        <taxon>Endozoicomonas</taxon>
    </lineage>
</organism>
<name>A0A081NF46_9GAMM</name>
<dbReference type="STRING" id="1137799.GZ78_14345"/>
<feature type="chain" id="PRO_5001760844" description="Calcium-dependent cell adhesion molecule N-terminal domain-containing protein" evidence="1">
    <location>
        <begin position="26"/>
        <end position="151"/>
    </location>
</feature>
<evidence type="ECO:0000313" key="3">
    <source>
        <dbReference type="Proteomes" id="UP000028073"/>
    </source>
</evidence>
<keyword evidence="3" id="KW-1185">Reference proteome</keyword>
<accession>A0A081NF46</accession>
<reference evidence="2 3" key="1">
    <citation type="submission" date="2014-06" db="EMBL/GenBank/DDBJ databases">
        <title>Whole Genome Sequences of Three Symbiotic Endozoicomonas Bacteria.</title>
        <authorList>
            <person name="Neave M.J."/>
            <person name="Apprill A."/>
            <person name="Voolstra C.R."/>
        </authorList>
    </citation>
    <scope>NUCLEOTIDE SEQUENCE [LARGE SCALE GENOMIC DNA]</scope>
    <source>
        <strain evidence="2 3">DSM 25634</strain>
    </source>
</reference>
<evidence type="ECO:0000256" key="1">
    <source>
        <dbReference type="SAM" id="SignalP"/>
    </source>
</evidence>
<proteinExistence type="predicted"/>
<dbReference type="Proteomes" id="UP000028073">
    <property type="component" value="Unassembled WGS sequence"/>
</dbReference>
<sequence length="151" mass="17321">MKLKEFVTSFLVLLIFMFNVLTVNAAVIADDDIDLPYIESNWVGVSLEDQNYFDTKCDYRVLTSSHADYEVILKASEISKKYLGFHTTKFKIGASLHIKHDKKNILCGMTYLGLFDLTPVSEKCYHIHMDGEPKCDCEKIDNIKVLEKLCQ</sequence>
<comment type="caution">
    <text evidence="2">The sequence shown here is derived from an EMBL/GenBank/DDBJ whole genome shotgun (WGS) entry which is preliminary data.</text>
</comment>
<keyword evidence="1" id="KW-0732">Signal</keyword>
<dbReference type="RefSeq" id="WP_034836871.1">
    <property type="nucleotide sequence ID" value="NZ_JOKH01000003.1"/>
</dbReference>
<gene>
    <name evidence="2" type="ORF">GZ78_14345</name>
</gene>
<dbReference type="EMBL" id="JOKH01000003">
    <property type="protein sequence ID" value="KEQ17069.1"/>
    <property type="molecule type" value="Genomic_DNA"/>
</dbReference>
<feature type="signal peptide" evidence="1">
    <location>
        <begin position="1"/>
        <end position="25"/>
    </location>
</feature>
<dbReference type="AlphaFoldDB" id="A0A081NF46"/>